<dbReference type="Gene3D" id="3.20.20.30">
    <property type="entry name" value="Luciferase-like domain"/>
    <property type="match status" value="1"/>
</dbReference>
<sequence>MKFGLFGGARVSEEGSRSDSQGYAGFVNYVVEAERLGFASMFLVEHHFTGIGQVSSSLSLLSYLAAKTSTIRLGTGVVVLPWHNPVLVAEQAATLDLLSNGRFDFGVGRGYRKSEFDSFGIPMDEAAERFEEAIEVIRKSFVSRTRFSHHGKRWNYENIVVEPPVKQRPHPPLWIGAGNLEVIRRGARDGFNLLLDQVAPVALIGERVAAFRDECVRIGRAYTPDMVGVTRGYYLARTPEQRSEQKARREQILGSIGGIRQTGAPLPPPEEDDAPLFGSCAEIIERLRALERVGVGYVLVSDPSGDLEALKVFADEVMPAMRTGAAAARAAVEVDSAHQPA</sequence>
<dbReference type="SUPFAM" id="SSF51679">
    <property type="entry name" value="Bacterial luciferase-like"/>
    <property type="match status" value="1"/>
</dbReference>
<protein>
    <submittedName>
        <fullName evidence="4">LLM class flavin-dependent oxidoreductase</fullName>
    </submittedName>
</protein>
<keyword evidence="2" id="KW-0503">Monooxygenase</keyword>
<dbReference type="InterPro" id="IPR036661">
    <property type="entry name" value="Luciferase-like_sf"/>
</dbReference>
<feature type="domain" description="Luciferase-like" evidence="3">
    <location>
        <begin position="1"/>
        <end position="252"/>
    </location>
</feature>
<evidence type="ECO:0000313" key="4">
    <source>
        <dbReference type="EMBL" id="NRF70590.1"/>
    </source>
</evidence>
<evidence type="ECO:0000259" key="3">
    <source>
        <dbReference type="Pfam" id="PF00296"/>
    </source>
</evidence>
<gene>
    <name evidence="4" type="ORF">HLB44_26650</name>
</gene>
<evidence type="ECO:0000256" key="1">
    <source>
        <dbReference type="ARBA" id="ARBA00023002"/>
    </source>
</evidence>
<dbReference type="Proteomes" id="UP000737171">
    <property type="component" value="Unassembled WGS sequence"/>
</dbReference>
<keyword evidence="1" id="KW-0560">Oxidoreductase</keyword>
<dbReference type="InterPro" id="IPR050766">
    <property type="entry name" value="Bact_Lucif_Oxidored"/>
</dbReference>
<proteinExistence type="predicted"/>
<dbReference type="Pfam" id="PF00296">
    <property type="entry name" value="Bac_luciferase"/>
    <property type="match status" value="1"/>
</dbReference>
<organism evidence="4 5">
    <name type="scientific">Pseudaquabacterium terrae</name>
    <dbReference type="NCBI Taxonomy" id="2732868"/>
    <lineage>
        <taxon>Bacteria</taxon>
        <taxon>Pseudomonadati</taxon>
        <taxon>Pseudomonadota</taxon>
        <taxon>Betaproteobacteria</taxon>
        <taxon>Burkholderiales</taxon>
        <taxon>Sphaerotilaceae</taxon>
        <taxon>Pseudaquabacterium</taxon>
    </lineage>
</organism>
<dbReference type="InterPro" id="IPR011251">
    <property type="entry name" value="Luciferase-like_dom"/>
</dbReference>
<evidence type="ECO:0000256" key="2">
    <source>
        <dbReference type="ARBA" id="ARBA00023033"/>
    </source>
</evidence>
<dbReference type="EMBL" id="JABRWJ010000008">
    <property type="protein sequence ID" value="NRF70590.1"/>
    <property type="molecule type" value="Genomic_DNA"/>
</dbReference>
<accession>A0ABX2EPG1</accession>
<dbReference type="PANTHER" id="PTHR30137">
    <property type="entry name" value="LUCIFERASE-LIKE MONOOXYGENASE"/>
    <property type="match status" value="1"/>
</dbReference>
<dbReference type="RefSeq" id="WP_173129911.1">
    <property type="nucleotide sequence ID" value="NZ_JABRWJ010000008.1"/>
</dbReference>
<keyword evidence="5" id="KW-1185">Reference proteome</keyword>
<dbReference type="PANTHER" id="PTHR30137:SF8">
    <property type="entry name" value="BLR5498 PROTEIN"/>
    <property type="match status" value="1"/>
</dbReference>
<comment type="caution">
    <text evidence="4">The sequence shown here is derived from an EMBL/GenBank/DDBJ whole genome shotgun (WGS) entry which is preliminary data.</text>
</comment>
<evidence type="ECO:0000313" key="5">
    <source>
        <dbReference type="Proteomes" id="UP000737171"/>
    </source>
</evidence>
<name>A0ABX2EPG1_9BURK</name>
<reference evidence="4 5" key="1">
    <citation type="submission" date="2020-05" db="EMBL/GenBank/DDBJ databases">
        <title>Aquincola sp. isolate from soil.</title>
        <authorList>
            <person name="Han J."/>
            <person name="Kim D.-U."/>
        </authorList>
    </citation>
    <scope>NUCLEOTIDE SEQUENCE [LARGE SCALE GENOMIC DNA]</scope>
    <source>
        <strain evidence="4 5">S2</strain>
    </source>
</reference>